<evidence type="ECO:0000313" key="2">
    <source>
        <dbReference type="EMBL" id="OBZ65845.1"/>
    </source>
</evidence>
<proteinExistence type="predicted"/>
<feature type="compositionally biased region" description="Basic residues" evidence="1">
    <location>
        <begin position="49"/>
        <end position="60"/>
    </location>
</feature>
<dbReference type="Proteomes" id="UP000092993">
    <property type="component" value="Unassembled WGS sequence"/>
</dbReference>
<evidence type="ECO:0000313" key="3">
    <source>
        <dbReference type="Proteomes" id="UP000092993"/>
    </source>
</evidence>
<reference evidence="2 3" key="1">
    <citation type="submission" date="2016-03" db="EMBL/GenBank/DDBJ databases">
        <title>Whole genome sequencing of Grifola frondosa 9006-11.</title>
        <authorList>
            <person name="Min B."/>
            <person name="Park H."/>
            <person name="Kim J.-G."/>
            <person name="Cho H."/>
            <person name="Oh Y.-L."/>
            <person name="Kong W.-S."/>
            <person name="Choi I.-G."/>
        </authorList>
    </citation>
    <scope>NUCLEOTIDE SEQUENCE [LARGE SCALE GENOMIC DNA]</scope>
    <source>
        <strain evidence="2 3">9006-11</strain>
    </source>
</reference>
<keyword evidence="3" id="KW-1185">Reference proteome</keyword>
<organism evidence="2 3">
    <name type="scientific">Grifola frondosa</name>
    <name type="common">Maitake</name>
    <name type="synonym">Polyporus frondosus</name>
    <dbReference type="NCBI Taxonomy" id="5627"/>
    <lineage>
        <taxon>Eukaryota</taxon>
        <taxon>Fungi</taxon>
        <taxon>Dikarya</taxon>
        <taxon>Basidiomycota</taxon>
        <taxon>Agaricomycotina</taxon>
        <taxon>Agaricomycetes</taxon>
        <taxon>Polyporales</taxon>
        <taxon>Grifolaceae</taxon>
        <taxon>Grifola</taxon>
    </lineage>
</organism>
<sequence>MSGPRKHISRHTRCVSSRLPSFFEKYWPGDVWDAPARLGDKETPQKVNKPSKHLSHRTHRTPPSDHRALNIPETLHYSISGADLDCPVPFFLSSSPALPRAGPCLPRTGCICPPPNLTFLPSALLPGSRWWSCKIQFGRNAGPALKRGSKAGSSRLFFVLDPAVARCAGAPLAPTAVRSRMRQRSPQE</sequence>
<comment type="caution">
    <text evidence="2">The sequence shown here is derived from an EMBL/GenBank/DDBJ whole genome shotgun (WGS) entry which is preliminary data.</text>
</comment>
<dbReference type="EMBL" id="LUGG01000038">
    <property type="protein sequence ID" value="OBZ65845.1"/>
    <property type="molecule type" value="Genomic_DNA"/>
</dbReference>
<feature type="region of interest" description="Disordered" evidence="1">
    <location>
        <begin position="37"/>
        <end position="67"/>
    </location>
</feature>
<gene>
    <name evidence="2" type="ORF">A0H81_14138</name>
</gene>
<name>A0A1C7LM30_GRIFR</name>
<evidence type="ECO:0000256" key="1">
    <source>
        <dbReference type="SAM" id="MobiDB-lite"/>
    </source>
</evidence>
<protein>
    <submittedName>
        <fullName evidence="2">Uncharacterized protein</fullName>
    </submittedName>
</protein>
<accession>A0A1C7LM30</accession>
<dbReference type="AlphaFoldDB" id="A0A1C7LM30"/>